<reference evidence="1 2" key="1">
    <citation type="journal article" date="2019" name="Int. J. Syst. Evol. Microbiol.">
        <title>The Global Catalogue of Microorganisms (GCM) 10K type strain sequencing project: providing services to taxonomists for standard genome sequencing and annotation.</title>
        <authorList>
            <consortium name="The Broad Institute Genomics Platform"/>
            <consortium name="The Broad Institute Genome Sequencing Center for Infectious Disease"/>
            <person name="Wu L."/>
            <person name="Ma J."/>
        </authorList>
    </citation>
    <scope>NUCLEOTIDE SEQUENCE [LARGE SCALE GENOMIC DNA]</scope>
    <source>
        <strain evidence="1 2">JCM 11813</strain>
    </source>
</reference>
<dbReference type="EMBL" id="BAAAJE010000030">
    <property type="protein sequence ID" value="GAA1162445.1"/>
    <property type="molecule type" value="Genomic_DNA"/>
</dbReference>
<gene>
    <name evidence="1" type="ORF">GCM10009606_45400</name>
</gene>
<dbReference type="Proteomes" id="UP001499979">
    <property type="component" value="Unassembled WGS sequence"/>
</dbReference>
<proteinExistence type="predicted"/>
<organism evidence="1 2">
    <name type="scientific">Nocardioides aquiterrae</name>
    <dbReference type="NCBI Taxonomy" id="203799"/>
    <lineage>
        <taxon>Bacteria</taxon>
        <taxon>Bacillati</taxon>
        <taxon>Actinomycetota</taxon>
        <taxon>Actinomycetes</taxon>
        <taxon>Propionibacteriales</taxon>
        <taxon>Nocardioidaceae</taxon>
        <taxon>Nocardioides</taxon>
    </lineage>
</organism>
<dbReference type="PANTHER" id="PTHR41700:SF1">
    <property type="entry name" value="N-ACETYLTRANSFERASE DOMAIN-CONTAINING PROTEIN"/>
    <property type="match status" value="1"/>
</dbReference>
<name>A0ABN1USF6_9ACTN</name>
<dbReference type="InterPro" id="IPR038764">
    <property type="entry name" value="GNAT_N_AcTrfase_prd"/>
</dbReference>
<dbReference type="PANTHER" id="PTHR41700">
    <property type="entry name" value="GCN5-RELATED N-ACETYLTRANSFERASE"/>
    <property type="match status" value="1"/>
</dbReference>
<keyword evidence="2" id="KW-1185">Reference proteome</keyword>
<dbReference type="SUPFAM" id="SSF55729">
    <property type="entry name" value="Acyl-CoA N-acyltransferases (Nat)"/>
    <property type="match status" value="1"/>
</dbReference>
<evidence type="ECO:0000313" key="1">
    <source>
        <dbReference type="EMBL" id="GAA1162445.1"/>
    </source>
</evidence>
<evidence type="ECO:0000313" key="2">
    <source>
        <dbReference type="Proteomes" id="UP001499979"/>
    </source>
</evidence>
<dbReference type="InterPro" id="IPR016181">
    <property type="entry name" value="Acyl_CoA_acyltransferase"/>
</dbReference>
<sequence length="296" mass="30586">MPPSSSFNAAAQATRVAGLAATRAGVDVRESEDMPDLHAASELLAAVWGRSAEGVPIPSEVMRSIAHADGAVTLARDLATGDLVGAAVLIRGAGTSTYSLIGAAATGASDRGIGHALKLRQRSWALAAGLDTMTWTFDPLVTRNARFNLTKLGASASEYRLAFYGVMSDGVNGADESDRLVAHWDLASARTLAATEGTLPDPGCPDLDDTASVTVLADAPDGAAGYVVDAGGTAWCRGPRDIVALRRTDPAAATAWRAAVRAAFVDALGRGRVADGLSRDGWYRLSLPDRAEGAEQ</sequence>
<dbReference type="RefSeq" id="WP_343910532.1">
    <property type="nucleotide sequence ID" value="NZ_BAAAJE010000030.1"/>
</dbReference>
<accession>A0ABN1USF6</accession>
<protein>
    <recommendedName>
        <fullName evidence="3">Chorismate synthase</fullName>
    </recommendedName>
</protein>
<comment type="caution">
    <text evidence="1">The sequence shown here is derived from an EMBL/GenBank/DDBJ whole genome shotgun (WGS) entry which is preliminary data.</text>
</comment>
<evidence type="ECO:0008006" key="3">
    <source>
        <dbReference type="Google" id="ProtNLM"/>
    </source>
</evidence>